<accession>A0A072TSJ4</accession>
<protein>
    <submittedName>
        <fullName evidence="3">Carboxyl-terminal peptidase</fullName>
    </submittedName>
</protein>
<keyword evidence="5" id="KW-1185">Reference proteome</keyword>
<reference evidence="3 5" key="2">
    <citation type="journal article" date="2014" name="BMC Genomics">
        <title>An improved genome release (version Mt4.0) for the model legume Medicago truncatula.</title>
        <authorList>
            <person name="Tang H."/>
            <person name="Krishnakumar V."/>
            <person name="Bidwell S."/>
            <person name="Rosen B."/>
            <person name="Chan A."/>
            <person name="Zhou S."/>
            <person name="Gentzbittel L."/>
            <person name="Childs K.L."/>
            <person name="Yandell M."/>
            <person name="Gundlach H."/>
            <person name="Mayer K.F."/>
            <person name="Schwartz D.C."/>
            <person name="Town C.D."/>
        </authorList>
    </citation>
    <scope>GENOME REANNOTATION</scope>
    <source>
        <strain evidence="3">A17</strain>
        <strain evidence="4 5">cv. Jemalong A17</strain>
    </source>
</reference>
<sequence>MDFSSSIISLLLHFLLISSLVCPINSSETIQQINKPAIKTIQISDGDIIDCILTHKQPAFDHPLLKGQKPLDPPERSKGHNQISNLSDIFQLWSLSGESCPEGTIPIRRTTEEDISRAGSIDSFGRKANGFRTDTIQNGHLHSVGFVRGDIYYGAQAIINVWAPHVESPNEFSLGQIWIVSGSGKDLNTIEVGWQALIFIQVSAGRYGDNRPRLFTFWTADGYDQTGCYDLLCPGFVQTNNKFAIGTPISPISTYNGGQYEITLFIFKDPTNGSWWLEYGLGNPIGYWPSSLFTTLKDNATIVQFGGEIVNAKSTGAYTSTQMGSGHFAEEGYGKASYFRNMQVVGSKNFLTPLSNPTYTADQPNCYNVQGRFNDKWGHHFYYGGPGRNEKCP</sequence>
<evidence type="ECO:0000313" key="3">
    <source>
        <dbReference type="EMBL" id="KEH20181.1"/>
    </source>
</evidence>
<dbReference type="PANTHER" id="PTHR31589">
    <property type="entry name" value="PROTEIN, PUTATIVE (DUF239)-RELATED-RELATED"/>
    <property type="match status" value="1"/>
</dbReference>
<proteinExistence type="predicted"/>
<dbReference type="Pfam" id="PF14365">
    <property type="entry name" value="Neprosin_AP"/>
    <property type="match status" value="1"/>
</dbReference>
<dbReference type="STRING" id="3880.A0A072TSJ4"/>
<dbReference type="HOGENOM" id="CLU_030538_1_1_1"/>
<evidence type="ECO:0000256" key="1">
    <source>
        <dbReference type="SAM" id="SignalP"/>
    </source>
</evidence>
<evidence type="ECO:0000313" key="5">
    <source>
        <dbReference type="Proteomes" id="UP000002051"/>
    </source>
</evidence>
<dbReference type="Pfam" id="PF03080">
    <property type="entry name" value="Neprosin"/>
    <property type="match status" value="1"/>
</dbReference>
<feature type="domain" description="Neprosin PEP catalytic" evidence="2">
    <location>
        <begin position="134"/>
        <end position="393"/>
    </location>
</feature>
<gene>
    <name evidence="3" type="ordered locus">MTR_8g069600</name>
</gene>
<keyword evidence="1" id="KW-0732">Signal</keyword>
<name>A0A072TSJ4_MEDTR</name>
<dbReference type="EnsemblPlants" id="KEH20181">
    <property type="protein sequence ID" value="KEH20181"/>
    <property type="gene ID" value="MTR_8g069600"/>
</dbReference>
<dbReference type="AlphaFoldDB" id="A0A072TSJ4"/>
<reference evidence="3 5" key="1">
    <citation type="journal article" date="2011" name="Nature">
        <title>The Medicago genome provides insight into the evolution of rhizobial symbioses.</title>
        <authorList>
            <person name="Young N.D."/>
            <person name="Debelle F."/>
            <person name="Oldroyd G.E."/>
            <person name="Geurts R."/>
            <person name="Cannon S.B."/>
            <person name="Udvardi M.K."/>
            <person name="Benedito V.A."/>
            <person name="Mayer K.F."/>
            <person name="Gouzy J."/>
            <person name="Schoof H."/>
            <person name="Van de Peer Y."/>
            <person name="Proost S."/>
            <person name="Cook D.R."/>
            <person name="Meyers B.C."/>
            <person name="Spannagl M."/>
            <person name="Cheung F."/>
            <person name="De Mita S."/>
            <person name="Krishnakumar V."/>
            <person name="Gundlach H."/>
            <person name="Zhou S."/>
            <person name="Mudge J."/>
            <person name="Bharti A.K."/>
            <person name="Murray J.D."/>
            <person name="Naoumkina M.A."/>
            <person name="Rosen B."/>
            <person name="Silverstein K.A."/>
            <person name="Tang H."/>
            <person name="Rombauts S."/>
            <person name="Zhao P.X."/>
            <person name="Zhou P."/>
            <person name="Barbe V."/>
            <person name="Bardou P."/>
            <person name="Bechner M."/>
            <person name="Bellec A."/>
            <person name="Berger A."/>
            <person name="Berges H."/>
            <person name="Bidwell S."/>
            <person name="Bisseling T."/>
            <person name="Choisne N."/>
            <person name="Couloux A."/>
            <person name="Denny R."/>
            <person name="Deshpande S."/>
            <person name="Dai X."/>
            <person name="Doyle J.J."/>
            <person name="Dudez A.M."/>
            <person name="Farmer A.D."/>
            <person name="Fouteau S."/>
            <person name="Franken C."/>
            <person name="Gibelin C."/>
            <person name="Gish J."/>
            <person name="Goldstein S."/>
            <person name="Gonzalez A.J."/>
            <person name="Green P.J."/>
            <person name="Hallab A."/>
            <person name="Hartog M."/>
            <person name="Hua A."/>
            <person name="Humphray S.J."/>
            <person name="Jeong D.H."/>
            <person name="Jing Y."/>
            <person name="Jocker A."/>
            <person name="Kenton S.M."/>
            <person name="Kim D.J."/>
            <person name="Klee K."/>
            <person name="Lai H."/>
            <person name="Lang C."/>
            <person name="Lin S."/>
            <person name="Macmil S.L."/>
            <person name="Magdelenat G."/>
            <person name="Matthews L."/>
            <person name="McCorrison J."/>
            <person name="Monaghan E.L."/>
            <person name="Mun J.H."/>
            <person name="Najar F.Z."/>
            <person name="Nicholson C."/>
            <person name="Noirot C."/>
            <person name="O'Bleness M."/>
            <person name="Paule C.R."/>
            <person name="Poulain J."/>
            <person name="Prion F."/>
            <person name="Qin B."/>
            <person name="Qu C."/>
            <person name="Retzel E.F."/>
            <person name="Riddle C."/>
            <person name="Sallet E."/>
            <person name="Samain S."/>
            <person name="Samson N."/>
            <person name="Sanders I."/>
            <person name="Saurat O."/>
            <person name="Scarpelli C."/>
            <person name="Schiex T."/>
            <person name="Segurens B."/>
            <person name="Severin A.J."/>
            <person name="Sherrier D.J."/>
            <person name="Shi R."/>
            <person name="Sims S."/>
            <person name="Singer S.R."/>
            <person name="Sinharoy S."/>
            <person name="Sterck L."/>
            <person name="Viollet A."/>
            <person name="Wang B.B."/>
            <person name="Wang K."/>
            <person name="Wang M."/>
            <person name="Wang X."/>
            <person name="Warfsmann J."/>
            <person name="Weissenbach J."/>
            <person name="White D.D."/>
            <person name="White J.D."/>
            <person name="Wiley G.B."/>
            <person name="Wincker P."/>
            <person name="Xing Y."/>
            <person name="Yang L."/>
            <person name="Yao Z."/>
            <person name="Ying F."/>
            <person name="Zhai J."/>
            <person name="Zhou L."/>
            <person name="Zuber A."/>
            <person name="Denarie J."/>
            <person name="Dixon R.A."/>
            <person name="May G.D."/>
            <person name="Schwartz D.C."/>
            <person name="Rogers J."/>
            <person name="Quetier F."/>
            <person name="Town C.D."/>
            <person name="Roe B.A."/>
        </authorList>
    </citation>
    <scope>NUCLEOTIDE SEQUENCE [LARGE SCALE GENOMIC DNA]</scope>
    <source>
        <strain evidence="3">A17</strain>
        <strain evidence="4 5">cv. Jemalong A17</strain>
    </source>
</reference>
<dbReference type="InterPro" id="IPR025521">
    <property type="entry name" value="Neprosin_propep"/>
</dbReference>
<feature type="chain" id="PRO_5014498926" evidence="1">
    <location>
        <begin position="27"/>
        <end position="393"/>
    </location>
</feature>
<dbReference type="PANTHER" id="PTHR31589:SF175">
    <property type="entry name" value="CARBOXYL-TERMINAL PEPTIDASE"/>
    <property type="match status" value="1"/>
</dbReference>
<dbReference type="Gene3D" id="3.90.1320.10">
    <property type="entry name" value="Outer-capsid protein sigma 3, large lobe"/>
    <property type="match status" value="1"/>
</dbReference>
<feature type="signal peptide" evidence="1">
    <location>
        <begin position="1"/>
        <end position="26"/>
    </location>
</feature>
<reference evidence="4" key="3">
    <citation type="submission" date="2015-04" db="UniProtKB">
        <authorList>
            <consortium name="EnsemblPlants"/>
        </authorList>
    </citation>
    <scope>IDENTIFICATION</scope>
    <source>
        <strain evidence="4">cv. Jemalong A17</strain>
    </source>
</reference>
<organism evidence="3 5">
    <name type="scientific">Medicago truncatula</name>
    <name type="common">Barrel medic</name>
    <name type="synonym">Medicago tribuloides</name>
    <dbReference type="NCBI Taxonomy" id="3880"/>
    <lineage>
        <taxon>Eukaryota</taxon>
        <taxon>Viridiplantae</taxon>
        <taxon>Streptophyta</taxon>
        <taxon>Embryophyta</taxon>
        <taxon>Tracheophyta</taxon>
        <taxon>Spermatophyta</taxon>
        <taxon>Magnoliopsida</taxon>
        <taxon>eudicotyledons</taxon>
        <taxon>Gunneridae</taxon>
        <taxon>Pentapetalae</taxon>
        <taxon>rosids</taxon>
        <taxon>fabids</taxon>
        <taxon>Fabales</taxon>
        <taxon>Fabaceae</taxon>
        <taxon>Papilionoideae</taxon>
        <taxon>50 kb inversion clade</taxon>
        <taxon>NPAAA clade</taxon>
        <taxon>Hologalegina</taxon>
        <taxon>IRL clade</taxon>
        <taxon>Trifolieae</taxon>
        <taxon>Medicago</taxon>
    </lineage>
</organism>
<evidence type="ECO:0000313" key="4">
    <source>
        <dbReference type="EnsemblPlants" id="KEH20181"/>
    </source>
</evidence>
<evidence type="ECO:0000259" key="2">
    <source>
        <dbReference type="PROSITE" id="PS52045"/>
    </source>
</evidence>
<dbReference type="EMBL" id="CM001224">
    <property type="protein sequence ID" value="KEH20181.1"/>
    <property type="molecule type" value="Genomic_DNA"/>
</dbReference>
<dbReference type="PROSITE" id="PS52045">
    <property type="entry name" value="NEPROSIN_PEP_CD"/>
    <property type="match status" value="1"/>
</dbReference>
<dbReference type="Proteomes" id="UP000002051">
    <property type="component" value="Chromosome 8"/>
</dbReference>
<dbReference type="InterPro" id="IPR053168">
    <property type="entry name" value="Glutamic_endopeptidase"/>
</dbReference>
<dbReference type="InterPro" id="IPR004314">
    <property type="entry name" value="Neprosin"/>
</dbReference>